<evidence type="ECO:0000313" key="4">
    <source>
        <dbReference type="Proteomes" id="UP000007039"/>
    </source>
</evidence>
<dbReference type="EMBL" id="CP002347">
    <property type="protein sequence ID" value="ADR18062.1"/>
    <property type="molecule type" value="Genomic_DNA"/>
</dbReference>
<dbReference type="AlphaFoldDB" id="E4TIV7"/>
<dbReference type="InterPro" id="IPR000983">
    <property type="entry name" value="Bac_GSPG_pilin"/>
</dbReference>
<dbReference type="RefSeq" id="WP_013450279.1">
    <property type="nucleotide sequence ID" value="NC_014758.1"/>
</dbReference>
<dbReference type="STRING" id="768670.Calni_0149"/>
<keyword evidence="1" id="KW-0488">Methylation</keyword>
<dbReference type="GO" id="GO:0015628">
    <property type="term" value="P:protein secretion by the type II secretion system"/>
    <property type="evidence" value="ECO:0007669"/>
    <property type="project" value="InterPro"/>
</dbReference>
<dbReference type="KEGG" id="cni:Calni_0149"/>
<gene>
    <name evidence="3" type="ordered locus">Calni_0149</name>
</gene>
<evidence type="ECO:0008006" key="5">
    <source>
        <dbReference type="Google" id="ProtNLM"/>
    </source>
</evidence>
<keyword evidence="2" id="KW-0812">Transmembrane</keyword>
<evidence type="ECO:0000313" key="3">
    <source>
        <dbReference type="EMBL" id="ADR18062.1"/>
    </source>
</evidence>
<keyword evidence="2" id="KW-0472">Membrane</keyword>
<keyword evidence="2" id="KW-1133">Transmembrane helix</keyword>
<organism evidence="3 4">
    <name type="scientific">Calditerrivibrio nitroreducens (strain DSM 19672 / NBRC 101217 / Yu37-1)</name>
    <dbReference type="NCBI Taxonomy" id="768670"/>
    <lineage>
        <taxon>Bacteria</taxon>
        <taxon>Pseudomonadati</taxon>
        <taxon>Deferribacterota</taxon>
        <taxon>Deferribacteres</taxon>
        <taxon>Deferribacterales</taxon>
        <taxon>Calditerrivibrionaceae</taxon>
    </lineage>
</organism>
<dbReference type="PANTHER" id="PTHR30093">
    <property type="entry name" value="GENERAL SECRETION PATHWAY PROTEIN G"/>
    <property type="match status" value="1"/>
</dbReference>
<protein>
    <recommendedName>
        <fullName evidence="5">Prepilin-type N-terminal cleavage/methylation domain-containing protein</fullName>
    </recommendedName>
</protein>
<dbReference type="SUPFAM" id="SSF54523">
    <property type="entry name" value="Pili subunits"/>
    <property type="match status" value="1"/>
</dbReference>
<evidence type="ECO:0000256" key="1">
    <source>
        <dbReference type="ARBA" id="ARBA00022481"/>
    </source>
</evidence>
<keyword evidence="4" id="KW-1185">Reference proteome</keyword>
<dbReference type="Proteomes" id="UP000007039">
    <property type="component" value="Chromosome"/>
</dbReference>
<dbReference type="HOGENOM" id="CLU_091705_6_1_0"/>
<sequence precursor="true">MKSVKKGFTLIELLVVVAIIAILAAIAIPQFAKYRENAAKASAVADAKNIATAIESYYADTQSFPSSISDGSIVPLGTQTFSLSKNNSFKGYYYNNPSYTFVVSNTAFNRSVTFNSATGGVDVNVW</sequence>
<accession>E4TIV7</accession>
<evidence type="ECO:0000256" key="2">
    <source>
        <dbReference type="SAM" id="Phobius"/>
    </source>
</evidence>
<reference evidence="3 4" key="2">
    <citation type="journal article" date="2011" name="Stand. Genomic Sci.">
        <title>Complete genome sequence of Calditerrivibrio nitroreducens type strain (Yu37-1).</title>
        <authorList>
            <person name="Pitluck S."/>
            <person name="Sikorski J."/>
            <person name="Zeytun A."/>
            <person name="Lapidus A."/>
            <person name="Nolan M."/>
            <person name="Lucas S."/>
            <person name="Hammon N."/>
            <person name="Deshpande S."/>
            <person name="Cheng J.F."/>
            <person name="Tapia R."/>
            <person name="Han C."/>
            <person name="Goodwin L."/>
            <person name="Liolios K."/>
            <person name="Pagani I."/>
            <person name="Ivanova N."/>
            <person name="Mavromatis K."/>
            <person name="Pati A."/>
            <person name="Chen A."/>
            <person name="Palaniappan K."/>
            <person name="Hauser L."/>
            <person name="Chang Y.J."/>
            <person name="Jeffries C.D."/>
            <person name="Detter J.C."/>
            <person name="Brambilla E."/>
            <person name="Djao O.D."/>
            <person name="Rohde M."/>
            <person name="Spring S."/>
            <person name="Goker M."/>
            <person name="Woyke T."/>
            <person name="Bristow J."/>
            <person name="Eisen J.A."/>
            <person name="Markowitz V."/>
            <person name="Hugenholtz P."/>
            <person name="Kyrpides N.C."/>
            <person name="Klenk H.P."/>
            <person name="Land M."/>
        </authorList>
    </citation>
    <scope>NUCLEOTIDE SEQUENCE [LARGE SCALE GENOMIC DNA]</scope>
    <source>
        <strain evidence="4">DSM 19672 / NBRC 101217 / Yu37-1</strain>
    </source>
</reference>
<feature type="transmembrane region" description="Helical" evidence="2">
    <location>
        <begin position="7"/>
        <end position="28"/>
    </location>
</feature>
<dbReference type="PRINTS" id="PR00813">
    <property type="entry name" value="BCTERIALGSPG"/>
</dbReference>
<dbReference type="InterPro" id="IPR045584">
    <property type="entry name" value="Pilin-like"/>
</dbReference>
<dbReference type="Gene3D" id="3.30.700.10">
    <property type="entry name" value="Glycoprotein, Type 4 Pilin"/>
    <property type="match status" value="1"/>
</dbReference>
<proteinExistence type="predicted"/>
<dbReference type="eggNOG" id="COG4968">
    <property type="taxonomic scope" value="Bacteria"/>
</dbReference>
<dbReference type="Pfam" id="PF07963">
    <property type="entry name" value="N_methyl"/>
    <property type="match status" value="1"/>
</dbReference>
<dbReference type="InterPro" id="IPR012902">
    <property type="entry name" value="N_methyl_site"/>
</dbReference>
<dbReference type="GO" id="GO:0015627">
    <property type="term" value="C:type II protein secretion system complex"/>
    <property type="evidence" value="ECO:0007669"/>
    <property type="project" value="InterPro"/>
</dbReference>
<dbReference type="NCBIfam" id="TIGR02532">
    <property type="entry name" value="IV_pilin_GFxxxE"/>
    <property type="match status" value="1"/>
</dbReference>
<reference key="1">
    <citation type="submission" date="2010-11" db="EMBL/GenBank/DDBJ databases">
        <title>The complete genome of chromosome of Calditerrivibrio nitroreducens DSM 19672.</title>
        <authorList>
            <consortium name="US DOE Joint Genome Institute (JGI-PGF)"/>
            <person name="Lucas S."/>
            <person name="Copeland A."/>
            <person name="Lapidus A."/>
            <person name="Bruce D."/>
            <person name="Goodwin L."/>
            <person name="Pitluck S."/>
            <person name="Kyrpides N."/>
            <person name="Mavromatis K."/>
            <person name="Ivanova N."/>
            <person name="Mikhailova N."/>
            <person name="Zeytun A."/>
            <person name="Brettin T."/>
            <person name="Detter J.C."/>
            <person name="Tapia R."/>
            <person name="Han C."/>
            <person name="Land M."/>
            <person name="Hauser L."/>
            <person name="Markowitz V."/>
            <person name="Cheng J.-F."/>
            <person name="Hugenholtz P."/>
            <person name="Woyke T."/>
            <person name="Wu D."/>
            <person name="Spring S."/>
            <person name="Schroeder M."/>
            <person name="Brambilla E."/>
            <person name="Klenk H.-P."/>
            <person name="Eisen J.A."/>
        </authorList>
    </citation>
    <scope>NUCLEOTIDE SEQUENCE [LARGE SCALE GENOMIC DNA]</scope>
    <source>
        <strain>DSM 19672</strain>
    </source>
</reference>
<dbReference type="PROSITE" id="PS00409">
    <property type="entry name" value="PROKAR_NTER_METHYL"/>
    <property type="match status" value="1"/>
</dbReference>
<name>E4TIV7_CALNY</name>